<dbReference type="EMBL" id="MU865701">
    <property type="protein sequence ID" value="KAK4220589.1"/>
    <property type="molecule type" value="Genomic_DNA"/>
</dbReference>
<protein>
    <submittedName>
        <fullName evidence="1">Uncharacterized protein</fullName>
    </submittedName>
</protein>
<name>A0AAN6YK74_9PEZI</name>
<evidence type="ECO:0000313" key="1">
    <source>
        <dbReference type="EMBL" id="KAK4220589.1"/>
    </source>
</evidence>
<reference evidence="1" key="1">
    <citation type="journal article" date="2023" name="Mol. Phylogenet. Evol.">
        <title>Genome-scale phylogeny and comparative genomics of the fungal order Sordariales.</title>
        <authorList>
            <person name="Hensen N."/>
            <person name="Bonometti L."/>
            <person name="Westerberg I."/>
            <person name="Brannstrom I.O."/>
            <person name="Guillou S."/>
            <person name="Cros-Aarteil S."/>
            <person name="Calhoun S."/>
            <person name="Haridas S."/>
            <person name="Kuo A."/>
            <person name="Mondo S."/>
            <person name="Pangilinan J."/>
            <person name="Riley R."/>
            <person name="LaButti K."/>
            <person name="Andreopoulos B."/>
            <person name="Lipzen A."/>
            <person name="Chen C."/>
            <person name="Yan M."/>
            <person name="Daum C."/>
            <person name="Ng V."/>
            <person name="Clum A."/>
            <person name="Steindorff A."/>
            <person name="Ohm R.A."/>
            <person name="Martin F."/>
            <person name="Silar P."/>
            <person name="Natvig D.O."/>
            <person name="Lalanne C."/>
            <person name="Gautier V."/>
            <person name="Ament-Velasquez S.L."/>
            <person name="Kruys A."/>
            <person name="Hutchinson M.I."/>
            <person name="Powell A.J."/>
            <person name="Barry K."/>
            <person name="Miller A.N."/>
            <person name="Grigoriev I.V."/>
            <person name="Debuchy R."/>
            <person name="Gladieux P."/>
            <person name="Hiltunen Thoren M."/>
            <person name="Johannesson H."/>
        </authorList>
    </citation>
    <scope>NUCLEOTIDE SEQUENCE</scope>
    <source>
        <strain evidence="1">CBS 990.96</strain>
    </source>
</reference>
<evidence type="ECO:0000313" key="2">
    <source>
        <dbReference type="Proteomes" id="UP001301958"/>
    </source>
</evidence>
<reference evidence="1" key="2">
    <citation type="submission" date="2023-05" db="EMBL/GenBank/DDBJ databases">
        <authorList>
            <consortium name="Lawrence Berkeley National Laboratory"/>
            <person name="Steindorff A."/>
            <person name="Hensen N."/>
            <person name="Bonometti L."/>
            <person name="Westerberg I."/>
            <person name="Brannstrom I.O."/>
            <person name="Guillou S."/>
            <person name="Cros-Aarteil S."/>
            <person name="Calhoun S."/>
            <person name="Haridas S."/>
            <person name="Kuo A."/>
            <person name="Mondo S."/>
            <person name="Pangilinan J."/>
            <person name="Riley R."/>
            <person name="Labutti K."/>
            <person name="Andreopoulos B."/>
            <person name="Lipzen A."/>
            <person name="Chen C."/>
            <person name="Yanf M."/>
            <person name="Daum C."/>
            <person name="Ng V."/>
            <person name="Clum A."/>
            <person name="Ohm R."/>
            <person name="Martin F."/>
            <person name="Silar P."/>
            <person name="Natvig D."/>
            <person name="Lalanne C."/>
            <person name="Gautier V."/>
            <person name="Ament-Velasquez S.L."/>
            <person name="Kruys A."/>
            <person name="Hutchinson M.I."/>
            <person name="Powell A.J."/>
            <person name="Barry K."/>
            <person name="Miller A.N."/>
            <person name="Grigoriev I.V."/>
            <person name="Debuchy R."/>
            <person name="Gladieux P."/>
            <person name="Thoren M.H."/>
            <person name="Johannesson H."/>
        </authorList>
    </citation>
    <scope>NUCLEOTIDE SEQUENCE</scope>
    <source>
        <strain evidence="1">CBS 990.96</strain>
    </source>
</reference>
<sequence>MSAELVDAALDIINSTDSPERNLKPYNLLVGLFVYGEDVFWDIGWACAKEGRPAFVLKALDEALERVSDDDREWIQVWLPYISGQVKYTYFGLEEDAVVLLEMFLKRLSQAGSPQEAYVTERKLVRNMLAQLYFDGAVQSWEKDASTRPASADKLK</sequence>
<comment type="caution">
    <text evidence="1">The sequence shown here is derived from an EMBL/GenBank/DDBJ whole genome shotgun (WGS) entry which is preliminary data.</text>
</comment>
<accession>A0AAN6YK74</accession>
<gene>
    <name evidence="1" type="ORF">QBC38DRAFT_184356</name>
</gene>
<keyword evidence="2" id="KW-1185">Reference proteome</keyword>
<dbReference type="Proteomes" id="UP001301958">
    <property type="component" value="Unassembled WGS sequence"/>
</dbReference>
<proteinExistence type="predicted"/>
<dbReference type="AlphaFoldDB" id="A0AAN6YK74"/>
<organism evidence="1 2">
    <name type="scientific">Podospora fimiseda</name>
    <dbReference type="NCBI Taxonomy" id="252190"/>
    <lineage>
        <taxon>Eukaryota</taxon>
        <taxon>Fungi</taxon>
        <taxon>Dikarya</taxon>
        <taxon>Ascomycota</taxon>
        <taxon>Pezizomycotina</taxon>
        <taxon>Sordariomycetes</taxon>
        <taxon>Sordariomycetidae</taxon>
        <taxon>Sordariales</taxon>
        <taxon>Podosporaceae</taxon>
        <taxon>Podospora</taxon>
    </lineage>
</organism>